<evidence type="ECO:0000256" key="6">
    <source>
        <dbReference type="ARBA" id="ARBA00022723"/>
    </source>
</evidence>
<dbReference type="InterPro" id="IPR004329">
    <property type="entry name" value="CcmE"/>
</dbReference>
<dbReference type="GO" id="GO:0005886">
    <property type="term" value="C:plasma membrane"/>
    <property type="evidence" value="ECO:0007669"/>
    <property type="project" value="UniProtKB-SubCell"/>
</dbReference>
<evidence type="ECO:0000256" key="5">
    <source>
        <dbReference type="ARBA" id="ARBA00022692"/>
    </source>
</evidence>
<sequence length="162" mass="18256">MTPRRKRMVLVLSAVAGVAIAATLGLKAFQENILYYYSPTQIASGEITFDDRRIRVGGLVVDGSVQREMGELGVVFDVTDELESVTVAYDGILPNLFREGQGIIAHGRFDDDGIFIADQILAKHDENYMAPEVKESLREAEWQRRQRELREQQEYSGPGEDY</sequence>
<evidence type="ECO:0000256" key="2">
    <source>
        <dbReference type="ARBA" id="ARBA00022475"/>
    </source>
</evidence>
<keyword evidence="9 13" id="KW-1133">Transmembrane helix</keyword>
<comment type="caution">
    <text evidence="16">The sequence shown here is derived from an EMBL/GenBank/DDBJ whole genome shotgun (WGS) entry which is preliminary data.</text>
</comment>
<organism evidence="16 17">
    <name type="scientific">Natronospira elongata</name>
    <dbReference type="NCBI Taxonomy" id="3110268"/>
    <lineage>
        <taxon>Bacteria</taxon>
        <taxon>Pseudomonadati</taxon>
        <taxon>Pseudomonadota</taxon>
        <taxon>Gammaproteobacteria</taxon>
        <taxon>Natronospirales</taxon>
        <taxon>Natronospiraceae</taxon>
        <taxon>Natronospira</taxon>
    </lineage>
</organism>
<evidence type="ECO:0000256" key="15">
    <source>
        <dbReference type="SAM" id="MobiDB-lite"/>
    </source>
</evidence>
<dbReference type="GO" id="GO:0017003">
    <property type="term" value="P:protein-heme linkage"/>
    <property type="evidence" value="ECO:0007669"/>
    <property type="project" value="UniProtKB-UniRule"/>
</dbReference>
<keyword evidence="4 13" id="KW-0349">Heme</keyword>
<feature type="topological domain" description="Extracellular" evidence="13">
    <location>
        <begin position="29"/>
        <end position="162"/>
    </location>
</feature>
<dbReference type="Proteomes" id="UP001302316">
    <property type="component" value="Unassembled WGS sequence"/>
</dbReference>
<dbReference type="GO" id="GO:0017004">
    <property type="term" value="P:cytochrome complex assembly"/>
    <property type="evidence" value="ECO:0007669"/>
    <property type="project" value="UniProtKB-KW"/>
</dbReference>
<dbReference type="InterPro" id="IPR036127">
    <property type="entry name" value="CcmE-like_sf"/>
</dbReference>
<feature type="region of interest" description="Disordered" evidence="15">
    <location>
        <begin position="142"/>
        <end position="162"/>
    </location>
</feature>
<evidence type="ECO:0000256" key="7">
    <source>
        <dbReference type="ARBA" id="ARBA00022748"/>
    </source>
</evidence>
<dbReference type="InterPro" id="IPR012340">
    <property type="entry name" value="NA-bd_OB-fold"/>
</dbReference>
<dbReference type="Pfam" id="PF03100">
    <property type="entry name" value="CcmE"/>
    <property type="match status" value="1"/>
</dbReference>
<dbReference type="AlphaFoldDB" id="A0AAP6MM06"/>
<keyword evidence="2 13" id="KW-1003">Cell membrane</keyword>
<evidence type="ECO:0000256" key="4">
    <source>
        <dbReference type="ARBA" id="ARBA00022617"/>
    </source>
</evidence>
<evidence type="ECO:0000313" key="16">
    <source>
        <dbReference type="EMBL" id="MEA5445302.1"/>
    </source>
</evidence>
<keyword evidence="8 13" id="KW-0735">Signal-anchor</keyword>
<evidence type="ECO:0000313" key="17">
    <source>
        <dbReference type="Proteomes" id="UP001302316"/>
    </source>
</evidence>
<feature type="binding site" description="axial binding residue" evidence="13 14">
    <location>
        <position position="128"/>
    </location>
    <ligand>
        <name>heme</name>
        <dbReference type="ChEBI" id="CHEBI:30413"/>
    </ligand>
    <ligandPart>
        <name>Fe</name>
        <dbReference type="ChEBI" id="CHEBI:18248"/>
    </ligandPart>
</feature>
<dbReference type="NCBIfam" id="NF009727">
    <property type="entry name" value="PRK13254.1-1"/>
    <property type="match status" value="1"/>
</dbReference>
<evidence type="ECO:0000256" key="3">
    <source>
        <dbReference type="ARBA" id="ARBA00022519"/>
    </source>
</evidence>
<dbReference type="PANTHER" id="PTHR34128">
    <property type="entry name" value="CYTOCHROME C-TYPE BIOGENESIS PROTEIN CCME HOMOLOG, MITOCHONDRIAL"/>
    <property type="match status" value="1"/>
</dbReference>
<comment type="similarity">
    <text evidence="13">Belongs to the CcmE/CycJ family.</text>
</comment>
<accession>A0AAP6MM06</accession>
<evidence type="ECO:0000256" key="11">
    <source>
        <dbReference type="ARBA" id="ARBA00023136"/>
    </source>
</evidence>
<dbReference type="FunFam" id="2.40.50.140:FF:000104">
    <property type="entry name" value="Cytochrome c-type biogenesis protein CcmE"/>
    <property type="match status" value="1"/>
</dbReference>
<comment type="function">
    <text evidence="12 13">Heme chaperone required for the biogenesis of c-type cytochromes. Transiently binds heme delivered by CcmC and transfers the heme to apo-cytochromes in a process facilitated by CcmF and CcmH.</text>
</comment>
<keyword evidence="17" id="KW-1185">Reference proteome</keyword>
<dbReference type="Gene3D" id="2.40.50.140">
    <property type="entry name" value="Nucleic acid-binding proteins"/>
    <property type="match status" value="1"/>
</dbReference>
<evidence type="ECO:0000256" key="1">
    <source>
        <dbReference type="ARBA" id="ARBA00004533"/>
    </source>
</evidence>
<dbReference type="EMBL" id="JAYGII010000008">
    <property type="protein sequence ID" value="MEA5445302.1"/>
    <property type="molecule type" value="Genomic_DNA"/>
</dbReference>
<keyword evidence="5 13" id="KW-0812">Transmembrane</keyword>
<dbReference type="SUPFAM" id="SSF82093">
    <property type="entry name" value="Heme chaperone CcmE"/>
    <property type="match status" value="1"/>
</dbReference>
<feature type="compositionally biased region" description="Basic and acidic residues" evidence="15">
    <location>
        <begin position="142"/>
        <end position="153"/>
    </location>
</feature>
<evidence type="ECO:0000256" key="9">
    <source>
        <dbReference type="ARBA" id="ARBA00022989"/>
    </source>
</evidence>
<keyword evidence="3" id="KW-0997">Cell inner membrane</keyword>
<dbReference type="GO" id="GO:0020037">
    <property type="term" value="F:heme binding"/>
    <property type="evidence" value="ECO:0007669"/>
    <property type="project" value="InterPro"/>
</dbReference>
<dbReference type="GO" id="GO:0046872">
    <property type="term" value="F:metal ion binding"/>
    <property type="evidence" value="ECO:0007669"/>
    <property type="project" value="UniProtKB-KW"/>
</dbReference>
<protein>
    <recommendedName>
        <fullName evidence="13">Cytochrome c-type biogenesis protein CcmE</fullName>
    </recommendedName>
    <alternativeName>
        <fullName evidence="13">Cytochrome c maturation protein E</fullName>
    </alternativeName>
    <alternativeName>
        <fullName evidence="13">Heme chaperone CcmE</fullName>
    </alternativeName>
</protein>
<dbReference type="NCBIfam" id="NF009731">
    <property type="entry name" value="PRK13254.1-5"/>
    <property type="match status" value="1"/>
</dbReference>
<dbReference type="HAMAP" id="MF_01959">
    <property type="entry name" value="CcmE"/>
    <property type="match status" value="1"/>
</dbReference>
<evidence type="ECO:0000256" key="12">
    <source>
        <dbReference type="ARBA" id="ARBA00056663"/>
    </source>
</evidence>
<evidence type="ECO:0000256" key="10">
    <source>
        <dbReference type="ARBA" id="ARBA00023004"/>
    </source>
</evidence>
<name>A0AAP6MM06_9GAMM</name>
<dbReference type="NCBIfam" id="NF009729">
    <property type="entry name" value="PRK13254.1-3"/>
    <property type="match status" value="1"/>
</dbReference>
<evidence type="ECO:0000256" key="14">
    <source>
        <dbReference type="PIRSR" id="PIRSR604329-50"/>
    </source>
</evidence>
<dbReference type="PANTHER" id="PTHR34128:SF2">
    <property type="entry name" value="CYTOCHROME C-TYPE BIOGENESIS PROTEIN CCME HOMOLOG, MITOCHONDRIAL"/>
    <property type="match status" value="1"/>
</dbReference>
<evidence type="ECO:0000256" key="8">
    <source>
        <dbReference type="ARBA" id="ARBA00022968"/>
    </source>
</evidence>
<proteinExistence type="inferred from homology"/>
<dbReference type="RefSeq" id="WP_346050931.1">
    <property type="nucleotide sequence ID" value="NZ_JAYGII010000008.1"/>
</dbReference>
<gene>
    <name evidence="13 16" type="primary">ccmE</name>
    <name evidence="13" type="synonym">cycJ</name>
    <name evidence="16" type="ORF">VCB98_05665</name>
</gene>
<comment type="subcellular location">
    <subcellularLocation>
        <location evidence="1">Cell inner membrane</location>
    </subcellularLocation>
    <subcellularLocation>
        <location evidence="13">Cell membrane</location>
        <topology evidence="13">Single-pass type II membrane protein</topology>
    </subcellularLocation>
</comment>
<feature type="topological domain" description="Cytoplasmic" evidence="13">
    <location>
        <begin position="1"/>
        <end position="7"/>
    </location>
</feature>
<reference evidence="16 17" key="1">
    <citation type="submission" date="2023-12" db="EMBL/GenBank/DDBJ databases">
        <title>Whole-genome sequencing of halo(alkali)philic microorganisms from hypersaline lakes.</title>
        <authorList>
            <person name="Sorokin D.Y."/>
            <person name="Merkel A.Y."/>
            <person name="Messina E."/>
            <person name="Yakimov M."/>
        </authorList>
    </citation>
    <scope>NUCLEOTIDE SEQUENCE [LARGE SCALE GENOMIC DNA]</scope>
    <source>
        <strain evidence="16 17">AB-CW1</strain>
    </source>
</reference>
<feature type="binding site" description="covalent" evidence="13 14">
    <location>
        <position position="124"/>
    </location>
    <ligand>
        <name>heme</name>
        <dbReference type="ChEBI" id="CHEBI:30413"/>
    </ligand>
</feature>
<evidence type="ECO:0000256" key="13">
    <source>
        <dbReference type="HAMAP-Rule" id="MF_01959"/>
    </source>
</evidence>
<keyword evidence="11 13" id="KW-0472">Membrane</keyword>
<keyword evidence="6 13" id="KW-0479">Metal-binding</keyword>
<keyword evidence="7 13" id="KW-0201">Cytochrome c-type biogenesis</keyword>
<keyword evidence="10 13" id="KW-0408">Iron</keyword>